<keyword evidence="2" id="KW-1185">Reference proteome</keyword>
<dbReference type="SUPFAM" id="SSF46689">
    <property type="entry name" value="Homeodomain-like"/>
    <property type="match status" value="1"/>
</dbReference>
<reference evidence="1 2" key="1">
    <citation type="submission" date="2022-12" db="EMBL/GenBank/DDBJ databases">
        <title>Microbacterium terricola strain KV-448 chromosome, complete genome.</title>
        <authorList>
            <person name="Oshima T."/>
            <person name="Moriya T."/>
            <person name="Bessho Y."/>
        </authorList>
    </citation>
    <scope>NUCLEOTIDE SEQUENCE [LARGE SCALE GENOMIC DNA]</scope>
    <source>
        <strain evidence="1 2">KV-448</strain>
    </source>
</reference>
<evidence type="ECO:0000313" key="2">
    <source>
        <dbReference type="Proteomes" id="UP001317779"/>
    </source>
</evidence>
<accession>A0ABM8E0Y2</accession>
<sequence>MATSDSDGPRRGRGSSAGLDRDQIIRAARGLDPAALTMQAIATELGVDRKALNYHVTDRESLLEMLAIDAFQQRFAAIELDLGETWQQASRAYAGALCRSILETGEWVPYFRFTSPRDLAVVGPAEVVAARMLAAGFDAITVSRGMHLLFSICTGYARDAITAAHEGGVHPQIEELRTALASADGEYGAIRGLVDARVDNYGDAQFDFDVDAFVAAMERLLP</sequence>
<dbReference type="InterPro" id="IPR009057">
    <property type="entry name" value="Homeodomain-like_sf"/>
</dbReference>
<protein>
    <submittedName>
        <fullName evidence="1">TetR family transcriptional regulator</fullName>
    </submittedName>
</protein>
<dbReference type="RefSeq" id="WP_263797953.1">
    <property type="nucleotide sequence ID" value="NZ_AP027141.1"/>
</dbReference>
<dbReference type="Gene3D" id="1.10.357.10">
    <property type="entry name" value="Tetracycline Repressor, domain 2"/>
    <property type="match status" value="1"/>
</dbReference>
<proteinExistence type="predicted"/>
<dbReference type="EMBL" id="AP027141">
    <property type="protein sequence ID" value="BDV31452.1"/>
    <property type="molecule type" value="Genomic_DNA"/>
</dbReference>
<organism evidence="1 2">
    <name type="scientific">Microbacterium terricola</name>
    <dbReference type="NCBI Taxonomy" id="344163"/>
    <lineage>
        <taxon>Bacteria</taxon>
        <taxon>Bacillati</taxon>
        <taxon>Actinomycetota</taxon>
        <taxon>Actinomycetes</taxon>
        <taxon>Micrococcales</taxon>
        <taxon>Microbacteriaceae</taxon>
        <taxon>Microbacterium</taxon>
    </lineage>
</organism>
<gene>
    <name evidence="1" type="ORF">Microterr_21120</name>
</gene>
<evidence type="ECO:0000313" key="1">
    <source>
        <dbReference type="EMBL" id="BDV31452.1"/>
    </source>
</evidence>
<dbReference type="SUPFAM" id="SSF48498">
    <property type="entry name" value="Tetracyclin repressor-like, C-terminal domain"/>
    <property type="match status" value="1"/>
</dbReference>
<dbReference type="Proteomes" id="UP001317779">
    <property type="component" value="Chromosome"/>
</dbReference>
<dbReference type="Gene3D" id="1.10.10.60">
    <property type="entry name" value="Homeodomain-like"/>
    <property type="match status" value="1"/>
</dbReference>
<dbReference type="InterPro" id="IPR036271">
    <property type="entry name" value="Tet_transcr_reg_TetR-rel_C_sf"/>
</dbReference>
<name>A0ABM8E0Y2_9MICO</name>